<dbReference type="Pfam" id="PF00270">
    <property type="entry name" value="DEAD"/>
    <property type="match status" value="1"/>
</dbReference>
<keyword evidence="2 4" id="KW-0547">Nucleotide-binding</keyword>
<dbReference type="InterPro" id="IPR000629">
    <property type="entry name" value="RNA-helicase_DEAD-box_CS"/>
</dbReference>
<dbReference type="EMBL" id="JAPCXC010000003">
    <property type="protein sequence ID" value="KAJ1613366.1"/>
    <property type="molecule type" value="Genomic_DNA"/>
</dbReference>
<keyword evidence="1" id="KW-0378">Hydrolase</keyword>
<dbReference type="GO" id="GO:0003676">
    <property type="term" value="F:nucleic acid binding"/>
    <property type="evidence" value="ECO:0007669"/>
    <property type="project" value="InterPro"/>
</dbReference>
<sequence length="247" mass="27987">MDSKINIISGGNVPKPITSFVASGFPSFLADALFRNGFNIPTTIQVKGWPVALSGHDMIGIAETGLGKTLGFLLPSMIHIRAQPRLRYGDGRLCLVLAPTWELVEQIREQTNQFVSIRNGVEICTACPGRLIDLLQGCTNLTRVTYLVIDEADRMLDVRFEPQIRKLVSQFRPDRQTLLWGATWPREMQKLARDLCKEVPIHINVGSVDVLKASHNIKQYLDVIGESEKKTRLRMFLKSWLNQLRRY</sequence>
<dbReference type="Proteomes" id="UP001067231">
    <property type="component" value="Unassembled WGS sequence"/>
</dbReference>
<keyword evidence="2 4" id="KW-0067">ATP-binding</keyword>
<feature type="domain" description="Helicase ATP-binding" evidence="3">
    <location>
        <begin position="49"/>
        <end position="202"/>
    </location>
</feature>
<dbReference type="InterPro" id="IPR011545">
    <property type="entry name" value="DEAD/DEAH_box_helicase_dom"/>
</dbReference>
<dbReference type="PROSITE" id="PS00039">
    <property type="entry name" value="DEAD_ATP_HELICASE"/>
    <property type="match status" value="1"/>
</dbReference>
<comment type="caution">
    <text evidence="4">The sequence shown here is derived from an EMBL/GenBank/DDBJ whole genome shotgun (WGS) entry which is preliminary data.</text>
</comment>
<dbReference type="PANTHER" id="PTHR47958">
    <property type="entry name" value="ATP-DEPENDENT RNA HELICASE DBP3"/>
    <property type="match status" value="1"/>
</dbReference>
<evidence type="ECO:0000259" key="3">
    <source>
        <dbReference type="PROSITE" id="PS51192"/>
    </source>
</evidence>
<organism evidence="4">
    <name type="scientific">Cryptosporidium canis</name>
    <dbReference type="NCBI Taxonomy" id="195482"/>
    <lineage>
        <taxon>Eukaryota</taxon>
        <taxon>Sar</taxon>
        <taxon>Alveolata</taxon>
        <taxon>Apicomplexa</taxon>
        <taxon>Conoidasida</taxon>
        <taxon>Coccidia</taxon>
        <taxon>Eucoccidiorida</taxon>
        <taxon>Eimeriorina</taxon>
        <taxon>Cryptosporidiidae</taxon>
        <taxon>Cryptosporidium</taxon>
    </lineage>
</organism>
<dbReference type="OrthoDB" id="196131at2759"/>
<protein>
    <submittedName>
        <fullName evidence="4">RNA-dependent helicase p68</fullName>
    </submittedName>
</protein>
<dbReference type="PROSITE" id="PS51192">
    <property type="entry name" value="HELICASE_ATP_BIND_1"/>
    <property type="match status" value="1"/>
</dbReference>
<dbReference type="InterPro" id="IPR027417">
    <property type="entry name" value="P-loop_NTPase"/>
</dbReference>
<dbReference type="GO" id="GO:0004386">
    <property type="term" value="F:helicase activity"/>
    <property type="evidence" value="ECO:0007669"/>
    <property type="project" value="UniProtKB-KW"/>
</dbReference>
<dbReference type="GO" id="GO:0005524">
    <property type="term" value="F:ATP binding"/>
    <property type="evidence" value="ECO:0007669"/>
    <property type="project" value="InterPro"/>
</dbReference>
<dbReference type="InterPro" id="IPR014001">
    <property type="entry name" value="Helicase_ATP-bd"/>
</dbReference>
<evidence type="ECO:0000256" key="2">
    <source>
        <dbReference type="ARBA" id="ARBA00022806"/>
    </source>
</evidence>
<reference evidence="4" key="1">
    <citation type="submission" date="2022-10" db="EMBL/GenBank/DDBJ databases">
        <title>Adaptive evolution leads to modifications in subtelomeric GC content in a zoonotic Cryptosporidium species.</title>
        <authorList>
            <person name="Li J."/>
            <person name="Feng Y."/>
            <person name="Xiao L."/>
        </authorList>
    </citation>
    <scope>NUCLEOTIDE SEQUENCE</scope>
    <source>
        <strain evidence="4">33844</strain>
    </source>
</reference>
<dbReference type="SMART" id="SM00487">
    <property type="entry name" value="DEXDc"/>
    <property type="match status" value="1"/>
</dbReference>
<accession>A0A9D5DJL8</accession>
<keyword evidence="2 4" id="KW-0347">Helicase</keyword>
<dbReference type="AlphaFoldDB" id="A0A9D5DJL8"/>
<name>A0A9D5DJL8_9CRYT</name>
<proteinExistence type="predicted"/>
<dbReference type="Gene3D" id="3.40.50.300">
    <property type="entry name" value="P-loop containing nucleotide triphosphate hydrolases"/>
    <property type="match status" value="2"/>
</dbReference>
<dbReference type="GO" id="GO:0016787">
    <property type="term" value="F:hydrolase activity"/>
    <property type="evidence" value="ECO:0007669"/>
    <property type="project" value="UniProtKB-KW"/>
</dbReference>
<gene>
    <name evidence="4" type="ORF">OJ253_220</name>
</gene>
<dbReference type="SUPFAM" id="SSF52540">
    <property type="entry name" value="P-loop containing nucleoside triphosphate hydrolases"/>
    <property type="match status" value="1"/>
</dbReference>
<evidence type="ECO:0000313" key="4">
    <source>
        <dbReference type="EMBL" id="KAJ1613366.1"/>
    </source>
</evidence>
<evidence type="ECO:0000256" key="1">
    <source>
        <dbReference type="ARBA" id="ARBA00022801"/>
    </source>
</evidence>